<dbReference type="EMBL" id="JAOVQN010000018">
    <property type="protein sequence ID" value="MCU9839458.1"/>
    <property type="molecule type" value="Genomic_DNA"/>
</dbReference>
<organism evidence="2 3">
    <name type="scientific">Ruegeria marisflavi</name>
    <dbReference type="NCBI Taxonomy" id="2984152"/>
    <lineage>
        <taxon>Bacteria</taxon>
        <taxon>Pseudomonadati</taxon>
        <taxon>Pseudomonadota</taxon>
        <taxon>Alphaproteobacteria</taxon>
        <taxon>Rhodobacterales</taxon>
        <taxon>Roseobacteraceae</taxon>
        <taxon>Ruegeria</taxon>
    </lineage>
</organism>
<dbReference type="Gene3D" id="3.40.50.10070">
    <property type="entry name" value="TolB, N-terminal domain"/>
    <property type="match status" value="1"/>
</dbReference>
<dbReference type="SUPFAM" id="SSF55073">
    <property type="entry name" value="Nucleotide cyclase"/>
    <property type="match status" value="1"/>
</dbReference>
<comment type="caution">
    <text evidence="2">The sequence shown here is derived from an EMBL/GenBank/DDBJ whole genome shotgun (WGS) entry which is preliminary data.</text>
</comment>
<evidence type="ECO:0000259" key="1">
    <source>
        <dbReference type="PROSITE" id="PS50125"/>
    </source>
</evidence>
<dbReference type="RefSeq" id="WP_263389415.1">
    <property type="nucleotide sequence ID" value="NZ_JAOVQN010000018.1"/>
</dbReference>
<dbReference type="CDD" id="cd07302">
    <property type="entry name" value="CHD"/>
    <property type="match status" value="1"/>
</dbReference>
<gene>
    <name evidence="2" type="ORF">OEZ49_16910</name>
</gene>
<dbReference type="InterPro" id="IPR011990">
    <property type="entry name" value="TPR-like_helical_dom_sf"/>
</dbReference>
<dbReference type="SMART" id="SM00028">
    <property type="entry name" value="TPR"/>
    <property type="match status" value="4"/>
</dbReference>
<dbReference type="Proteomes" id="UP001321014">
    <property type="component" value="Unassembled WGS sequence"/>
</dbReference>
<dbReference type="Gene3D" id="3.30.70.1230">
    <property type="entry name" value="Nucleotide cyclase"/>
    <property type="match status" value="1"/>
</dbReference>
<protein>
    <recommendedName>
        <fullName evidence="1">Guanylate cyclase domain-containing protein</fullName>
    </recommendedName>
</protein>
<dbReference type="InterPro" id="IPR050697">
    <property type="entry name" value="Adenylyl/Guanylyl_Cyclase_3/4"/>
</dbReference>
<dbReference type="PANTHER" id="PTHR43081:SF19">
    <property type="entry name" value="PH-SENSITIVE ADENYLATE CYCLASE RV1264"/>
    <property type="match status" value="1"/>
</dbReference>
<dbReference type="InterPro" id="IPR001054">
    <property type="entry name" value="A/G_cyclase"/>
</dbReference>
<dbReference type="Gene3D" id="1.25.40.10">
    <property type="entry name" value="Tetratricopeptide repeat domain"/>
    <property type="match status" value="2"/>
</dbReference>
<sequence length="614" mass="68642">MAADVAGYSRLMEADERSTYLALQIHLNEIIRPQIEKHGGRLIKLMGDGVLAEFASVVDAVGCALEIQDECRAWEASNETKSPLLWRIGVHLGDVISEHDDIHGDGVNIAARLESLASPGSVCITRQVLEHAATHFNIEWHDLGACKVKNIERPIHVFSTVPQTQNAKKRPSRMQVTLPRLGAALLLVAGVSGAAYWQPWIPPQPEPSEQAGLRQEDLLPSLAVMPFESLSDETDKEYLADGMTDDLITDLSKVSGLVVIARNSTFAYKGSNYDVGELSERLGARYIVSGSLRQAGEHIRINAQLVDTGTGANIWAERYEGHSTEILALQDDVRTKIVAALKVKLTPEEAELLSRPITDSPEAYDAYLRARQQESFFTKDSTLAAIRFYHEALEIDPRFVTAKARLASAYTLAVDSNWVADTKATLELARSMAREAISQDENLLLAYWALARVYTRKELFDGEKAIASLRRTLEIDPNYADGHASLANVLHFTGNAEEGLSHIETAMRLNPQSPFWYYFVLGANQFQLMQYEAARDSLVKSTEQNPRWRSSRLYLVSVLGHLNEIEDAEWEMDELRLLGFEPTIQNWSETMKLQDPVYNDRFFEGLRMAGVPEE</sequence>
<evidence type="ECO:0000313" key="3">
    <source>
        <dbReference type="Proteomes" id="UP001321014"/>
    </source>
</evidence>
<accession>A0ABT2WZV8</accession>
<name>A0ABT2WZV8_9RHOB</name>
<proteinExistence type="predicted"/>
<keyword evidence="3" id="KW-1185">Reference proteome</keyword>
<dbReference type="Pfam" id="PF00211">
    <property type="entry name" value="Guanylate_cyc"/>
    <property type="match status" value="1"/>
</dbReference>
<reference evidence="2 3" key="1">
    <citation type="submission" date="2022-10" db="EMBL/GenBank/DDBJ databases">
        <title>Ruegeria sp. nov., isolated from ocean surface water.</title>
        <authorList>
            <person name="He W."/>
            <person name="Wang L."/>
            <person name="Zhang D.-F."/>
        </authorList>
    </citation>
    <scope>NUCLEOTIDE SEQUENCE [LARGE SCALE GENOMIC DNA]</scope>
    <source>
        <strain evidence="2 3">WL0004</strain>
    </source>
</reference>
<dbReference type="InterPro" id="IPR019734">
    <property type="entry name" value="TPR_rpt"/>
</dbReference>
<dbReference type="SUPFAM" id="SSF48452">
    <property type="entry name" value="TPR-like"/>
    <property type="match status" value="1"/>
</dbReference>
<feature type="domain" description="Guanylate cyclase" evidence="1">
    <location>
        <begin position="1"/>
        <end position="114"/>
    </location>
</feature>
<dbReference type="PROSITE" id="PS50125">
    <property type="entry name" value="GUANYLATE_CYCLASE_2"/>
    <property type="match status" value="1"/>
</dbReference>
<dbReference type="PANTHER" id="PTHR43081">
    <property type="entry name" value="ADENYLATE CYCLASE, TERMINAL-DIFFERENTIATION SPECIFIC-RELATED"/>
    <property type="match status" value="1"/>
</dbReference>
<dbReference type="InterPro" id="IPR029787">
    <property type="entry name" value="Nucleotide_cyclase"/>
</dbReference>
<evidence type="ECO:0000313" key="2">
    <source>
        <dbReference type="EMBL" id="MCU9839458.1"/>
    </source>
</evidence>